<reference evidence="3" key="1">
    <citation type="journal article" date="2014" name="Nat. Commun.">
        <title>The rainbow trout genome provides novel insights into evolution after whole-genome duplication in vertebrates.</title>
        <authorList>
            <person name="Berthelot C."/>
            <person name="Brunet F."/>
            <person name="Chalopin D."/>
            <person name="Juanchich A."/>
            <person name="Bernard M."/>
            <person name="Noel B."/>
            <person name="Bento P."/>
            <person name="Da Silva C."/>
            <person name="Labadie K."/>
            <person name="Alberti A."/>
            <person name="Aury J.M."/>
            <person name="Louis A."/>
            <person name="Dehais P."/>
            <person name="Bardou P."/>
            <person name="Montfort J."/>
            <person name="Klopp C."/>
            <person name="Cabau C."/>
            <person name="Gaspin C."/>
            <person name="Thorgaard G.H."/>
            <person name="Boussaha M."/>
            <person name="Quillet E."/>
            <person name="Guyomard R."/>
            <person name="Galiana D."/>
            <person name="Bobe J."/>
            <person name="Volff J.N."/>
            <person name="Genet C."/>
            <person name="Wincker P."/>
            <person name="Jaillon O."/>
            <person name="Roest Crollius H."/>
            <person name="Guiguen Y."/>
        </authorList>
    </citation>
    <scope>NUCLEOTIDE SEQUENCE [LARGE SCALE GENOMIC DNA]</scope>
</reference>
<dbReference type="InterPro" id="IPR051944">
    <property type="entry name" value="BEACH_domain_protein"/>
</dbReference>
<accession>A0A060ZA03</accession>
<feature type="domain" description="DUF4704" evidence="2">
    <location>
        <begin position="88"/>
        <end position="188"/>
    </location>
</feature>
<evidence type="ECO:0000313" key="4">
    <source>
        <dbReference type="Proteomes" id="UP000193380"/>
    </source>
</evidence>
<dbReference type="PANTHER" id="PTHR46108">
    <property type="entry name" value="BLUE CHEESE"/>
    <property type="match status" value="1"/>
</dbReference>
<dbReference type="InterPro" id="IPR031570">
    <property type="entry name" value="NBEA/BDCP_DUF4704"/>
</dbReference>
<feature type="non-terminal residue" evidence="3">
    <location>
        <position position="1"/>
    </location>
</feature>
<evidence type="ECO:0000256" key="1">
    <source>
        <dbReference type="ARBA" id="ARBA00022574"/>
    </source>
</evidence>
<protein>
    <recommendedName>
        <fullName evidence="2">DUF4704 domain-containing protein</fullName>
    </recommendedName>
</protein>
<sequence length="232" mass="25681">VYTWVRENTFFAPLLVCVCSQVCGHQLHTHLTCRLTPPLRSLPGVRAFVPKPVATNLQYVGGAAAILGLVAMAQDVEGLYAAVKAMVCVVKSNPLASKEMERIKGYQLLAMLLKKKRHLLNSHILHLTFSLVGTVDSGHETSIIPNTTAFQDLLCDFEVWLHAPYELHLSLFEHFIELLTESSEAAKNAKLLREFQLIPKLLLTLRDTSLSQPTISAISNVLSLLLQGFPTI</sequence>
<dbReference type="AlphaFoldDB" id="A0A060ZA03"/>
<dbReference type="GO" id="GO:0035973">
    <property type="term" value="P:aggrephagy"/>
    <property type="evidence" value="ECO:0007669"/>
    <property type="project" value="TreeGrafter"/>
</dbReference>
<evidence type="ECO:0000259" key="2">
    <source>
        <dbReference type="Pfam" id="PF15787"/>
    </source>
</evidence>
<dbReference type="PANTHER" id="PTHR46108:SF1">
    <property type="entry name" value="WD REPEAT AND FYVE DOMAIN-CONTAINING PROTEIN 3"/>
    <property type="match status" value="1"/>
</dbReference>
<dbReference type="EMBL" id="FR938165">
    <property type="protein sequence ID" value="CDQ98544.1"/>
    <property type="molecule type" value="Genomic_DNA"/>
</dbReference>
<dbReference type="STRING" id="8022.A0A060ZA03"/>
<name>A0A060ZA03_ONCMY</name>
<gene>
    <name evidence="3" type="ORF">GSONMT00000837001</name>
</gene>
<proteinExistence type="predicted"/>
<dbReference type="Proteomes" id="UP000193380">
    <property type="component" value="Unassembled WGS sequence"/>
</dbReference>
<keyword evidence="1" id="KW-0853">WD repeat</keyword>
<organism evidence="3 4">
    <name type="scientific">Oncorhynchus mykiss</name>
    <name type="common">Rainbow trout</name>
    <name type="synonym">Salmo gairdneri</name>
    <dbReference type="NCBI Taxonomy" id="8022"/>
    <lineage>
        <taxon>Eukaryota</taxon>
        <taxon>Metazoa</taxon>
        <taxon>Chordata</taxon>
        <taxon>Craniata</taxon>
        <taxon>Vertebrata</taxon>
        <taxon>Euteleostomi</taxon>
        <taxon>Actinopterygii</taxon>
        <taxon>Neopterygii</taxon>
        <taxon>Teleostei</taxon>
        <taxon>Protacanthopterygii</taxon>
        <taxon>Salmoniformes</taxon>
        <taxon>Salmonidae</taxon>
        <taxon>Salmoninae</taxon>
        <taxon>Oncorhynchus</taxon>
    </lineage>
</organism>
<dbReference type="Pfam" id="PF15787">
    <property type="entry name" value="DUF4704"/>
    <property type="match status" value="1"/>
</dbReference>
<dbReference type="PaxDb" id="8022-A0A060ZA03"/>
<reference evidence="3" key="2">
    <citation type="submission" date="2014-03" db="EMBL/GenBank/DDBJ databases">
        <authorList>
            <person name="Genoscope - CEA"/>
        </authorList>
    </citation>
    <scope>NUCLEOTIDE SEQUENCE</scope>
</reference>
<evidence type="ECO:0000313" key="3">
    <source>
        <dbReference type="EMBL" id="CDQ98544.1"/>
    </source>
</evidence>